<dbReference type="Proteomes" id="UP000078540">
    <property type="component" value="Unassembled WGS sequence"/>
</dbReference>
<dbReference type="EMBL" id="KQ976449">
    <property type="protein sequence ID" value="KYM85812.1"/>
    <property type="molecule type" value="Genomic_DNA"/>
</dbReference>
<protein>
    <submittedName>
        <fullName evidence="1">Uncharacterized protein</fullName>
    </submittedName>
</protein>
<reference evidence="1 2" key="1">
    <citation type="submission" date="2015-09" db="EMBL/GenBank/DDBJ databases">
        <title>Atta colombica WGS genome.</title>
        <authorList>
            <person name="Nygaard S."/>
            <person name="Hu H."/>
            <person name="Boomsma J."/>
            <person name="Zhang G."/>
        </authorList>
    </citation>
    <scope>NUCLEOTIDE SEQUENCE [LARGE SCALE GENOMIC DNA]</scope>
    <source>
        <strain evidence="1">Treedump-2</strain>
        <tissue evidence="1">Whole body</tissue>
    </source>
</reference>
<name>A0A195BLX3_9HYME</name>
<evidence type="ECO:0000313" key="1">
    <source>
        <dbReference type="EMBL" id="KYM85812.1"/>
    </source>
</evidence>
<dbReference type="AlphaFoldDB" id="A0A195BLX3"/>
<accession>A0A195BLX3</accession>
<proteinExistence type="predicted"/>
<gene>
    <name evidence="1" type="ORF">ALC53_04397</name>
</gene>
<sequence>MLGAQPESIFMHARDTLGVHAFLHLNEDAKRPLGVRDMSFIDEDGHLSGLQEGILDEKTYVTRGRRLPGGAGAGVGVGVSVSVGVGVGVDVGVDGTRPRSLARGAHE</sequence>
<evidence type="ECO:0000313" key="2">
    <source>
        <dbReference type="Proteomes" id="UP000078540"/>
    </source>
</evidence>
<keyword evidence="2" id="KW-1185">Reference proteome</keyword>
<organism evidence="1 2">
    <name type="scientific">Atta colombica</name>
    <dbReference type="NCBI Taxonomy" id="520822"/>
    <lineage>
        <taxon>Eukaryota</taxon>
        <taxon>Metazoa</taxon>
        <taxon>Ecdysozoa</taxon>
        <taxon>Arthropoda</taxon>
        <taxon>Hexapoda</taxon>
        <taxon>Insecta</taxon>
        <taxon>Pterygota</taxon>
        <taxon>Neoptera</taxon>
        <taxon>Endopterygota</taxon>
        <taxon>Hymenoptera</taxon>
        <taxon>Apocrita</taxon>
        <taxon>Aculeata</taxon>
        <taxon>Formicoidea</taxon>
        <taxon>Formicidae</taxon>
        <taxon>Myrmicinae</taxon>
        <taxon>Atta</taxon>
    </lineage>
</organism>